<sequence length="160" mass="18739">MVKFSWKLIEINSKILLLKLYNMIHRIFLSLLFITTLIECNDLVTIMSSMKHKNFNISLLEKPVIDGKSSNIIIGEYFSSSEIIFNLSNHEYLKSDNLCIYIYIKEDTVSRHVVLYINDNYSRVERNISSVGQWYCFEVNGIRNHEAMLNESGLFSRRVS</sequence>
<name>A0AAT9UNI7_9POXV</name>
<organism evidence="1">
    <name type="scientific">Condorpox virus</name>
    <dbReference type="NCBI Taxonomy" id="3049970"/>
    <lineage>
        <taxon>Viruses</taxon>
        <taxon>Varidnaviria</taxon>
        <taxon>Bamfordvirae</taxon>
        <taxon>Nucleocytoviricota</taxon>
        <taxon>Pokkesviricetes</taxon>
        <taxon>Chitovirales</taxon>
        <taxon>Poxviridae</taxon>
        <taxon>Chordopoxvirinae</taxon>
        <taxon>Avipoxvirus</taxon>
    </lineage>
</organism>
<protein>
    <submittedName>
        <fullName evidence="1">Uncharacterized protein</fullName>
    </submittedName>
</protein>
<accession>A0AAT9UNI7</accession>
<reference evidence="1" key="1">
    <citation type="submission" date="2023-04" db="EMBL/GenBank/DDBJ databases">
        <title>Genomic characterization of avipoxvirus isolates from Andean condor (Vultur gryphus).</title>
        <authorList>
            <person name="Butt S.L."/>
            <person name="Do Nascimento G.M."/>
            <person name="Tripathy D.N."/>
            <person name="Diel D.G."/>
        </authorList>
    </citation>
    <scope>NUCLEOTIDE SEQUENCE</scope>
    <source>
        <strain evidence="1">CDPV99</strain>
    </source>
</reference>
<gene>
    <name evidence="1" type="ORF">CDPV99-062</name>
</gene>
<dbReference type="EMBL" id="OQ865376">
    <property type="protein sequence ID" value="WHV01178.1"/>
    <property type="molecule type" value="Genomic_DNA"/>
</dbReference>
<evidence type="ECO:0000313" key="1">
    <source>
        <dbReference type="EMBL" id="WHV01178.1"/>
    </source>
</evidence>
<proteinExistence type="predicted"/>